<keyword evidence="3" id="KW-0804">Transcription</keyword>
<dbReference type="PANTHER" id="PTHR30055:SF238">
    <property type="entry name" value="MYCOFACTOCIN BIOSYNTHESIS TRANSCRIPTIONAL REGULATOR MFTR-RELATED"/>
    <property type="match status" value="1"/>
</dbReference>
<dbReference type="SUPFAM" id="SSF46689">
    <property type="entry name" value="Homeodomain-like"/>
    <property type="match status" value="1"/>
</dbReference>
<dbReference type="Pfam" id="PF17754">
    <property type="entry name" value="TetR_C_14"/>
    <property type="match status" value="1"/>
</dbReference>
<dbReference type="PROSITE" id="PS50977">
    <property type="entry name" value="HTH_TETR_2"/>
    <property type="match status" value="1"/>
</dbReference>
<dbReference type="AlphaFoldDB" id="A0A840J0E6"/>
<evidence type="ECO:0000256" key="2">
    <source>
        <dbReference type="ARBA" id="ARBA00023125"/>
    </source>
</evidence>
<feature type="DNA-binding region" description="H-T-H motif" evidence="4">
    <location>
        <begin position="36"/>
        <end position="55"/>
    </location>
</feature>
<protein>
    <submittedName>
        <fullName evidence="6">AcrR family transcriptional regulator</fullName>
    </submittedName>
</protein>
<dbReference type="Gene3D" id="1.10.10.60">
    <property type="entry name" value="Homeodomain-like"/>
    <property type="match status" value="1"/>
</dbReference>
<dbReference type="InterPro" id="IPR009057">
    <property type="entry name" value="Homeodomain-like_sf"/>
</dbReference>
<dbReference type="Proteomes" id="UP000581769">
    <property type="component" value="Unassembled WGS sequence"/>
</dbReference>
<reference evidence="6 7" key="1">
    <citation type="submission" date="2020-08" db="EMBL/GenBank/DDBJ databases">
        <title>Sequencing the genomes of 1000 actinobacteria strains.</title>
        <authorList>
            <person name="Klenk H.-P."/>
        </authorList>
    </citation>
    <scope>NUCLEOTIDE SEQUENCE [LARGE SCALE GENOMIC DNA]</scope>
    <source>
        <strain evidence="6 7">DSM 45859</strain>
    </source>
</reference>
<sequence length="195" mass="21520">MKTAGGARMRARAAMRAELTAVVVTLALEHGYEQTTVDDICAAAEISRSTFFRYFPTKEDAVLSGLADAGERLREALVARPDEEPAWTALRHALGSLIDQYDGHEEKTRRLTRLIVTTPALAAKHREKNARWRELLRPEIARRLRIDSADVADPRPDAVVAAALGCVEATLAAWTAAENPRPLPEILERAMSVVR</sequence>
<dbReference type="PANTHER" id="PTHR30055">
    <property type="entry name" value="HTH-TYPE TRANSCRIPTIONAL REGULATOR RUTR"/>
    <property type="match status" value="1"/>
</dbReference>
<evidence type="ECO:0000256" key="4">
    <source>
        <dbReference type="PROSITE-ProRule" id="PRU00335"/>
    </source>
</evidence>
<dbReference type="GO" id="GO:0000976">
    <property type="term" value="F:transcription cis-regulatory region binding"/>
    <property type="evidence" value="ECO:0007669"/>
    <property type="project" value="TreeGrafter"/>
</dbReference>
<feature type="domain" description="HTH tetR-type" evidence="5">
    <location>
        <begin position="13"/>
        <end position="73"/>
    </location>
</feature>
<gene>
    <name evidence="6" type="ORF">BJY18_005035</name>
</gene>
<evidence type="ECO:0000313" key="7">
    <source>
        <dbReference type="Proteomes" id="UP000581769"/>
    </source>
</evidence>
<keyword evidence="1" id="KW-0805">Transcription regulation</keyword>
<keyword evidence="7" id="KW-1185">Reference proteome</keyword>
<dbReference type="Pfam" id="PF00440">
    <property type="entry name" value="TetR_N"/>
    <property type="match status" value="1"/>
</dbReference>
<dbReference type="EMBL" id="JACHMG010000001">
    <property type="protein sequence ID" value="MBB4687550.1"/>
    <property type="molecule type" value="Genomic_DNA"/>
</dbReference>
<proteinExistence type="predicted"/>
<dbReference type="InterPro" id="IPR001647">
    <property type="entry name" value="HTH_TetR"/>
</dbReference>
<evidence type="ECO:0000256" key="1">
    <source>
        <dbReference type="ARBA" id="ARBA00023015"/>
    </source>
</evidence>
<keyword evidence="2 4" id="KW-0238">DNA-binding</keyword>
<organism evidence="6 7">
    <name type="scientific">Amycolatopsis jiangsuensis</name>
    <dbReference type="NCBI Taxonomy" id="1181879"/>
    <lineage>
        <taxon>Bacteria</taxon>
        <taxon>Bacillati</taxon>
        <taxon>Actinomycetota</taxon>
        <taxon>Actinomycetes</taxon>
        <taxon>Pseudonocardiales</taxon>
        <taxon>Pseudonocardiaceae</taxon>
        <taxon>Amycolatopsis</taxon>
    </lineage>
</organism>
<name>A0A840J0E6_9PSEU</name>
<dbReference type="GO" id="GO:0003700">
    <property type="term" value="F:DNA-binding transcription factor activity"/>
    <property type="evidence" value="ECO:0007669"/>
    <property type="project" value="TreeGrafter"/>
</dbReference>
<dbReference type="InterPro" id="IPR050109">
    <property type="entry name" value="HTH-type_TetR-like_transc_reg"/>
</dbReference>
<evidence type="ECO:0000259" key="5">
    <source>
        <dbReference type="PROSITE" id="PS50977"/>
    </source>
</evidence>
<evidence type="ECO:0000256" key="3">
    <source>
        <dbReference type="ARBA" id="ARBA00023163"/>
    </source>
</evidence>
<dbReference type="Gene3D" id="1.10.357.10">
    <property type="entry name" value="Tetracycline Repressor, domain 2"/>
    <property type="match status" value="1"/>
</dbReference>
<dbReference type="InterPro" id="IPR041347">
    <property type="entry name" value="MftR_C"/>
</dbReference>
<dbReference type="RefSeq" id="WP_312873949.1">
    <property type="nucleotide sequence ID" value="NZ_JACHMG010000001.1"/>
</dbReference>
<evidence type="ECO:0000313" key="6">
    <source>
        <dbReference type="EMBL" id="MBB4687550.1"/>
    </source>
</evidence>
<comment type="caution">
    <text evidence="6">The sequence shown here is derived from an EMBL/GenBank/DDBJ whole genome shotgun (WGS) entry which is preliminary data.</text>
</comment>
<accession>A0A840J0E6</accession>